<evidence type="ECO:0000256" key="9">
    <source>
        <dbReference type="ARBA" id="ARBA00023136"/>
    </source>
</evidence>
<evidence type="ECO:0000313" key="13">
    <source>
        <dbReference type="EMBL" id="ETN38069.1"/>
    </source>
</evidence>
<dbReference type="Pfam" id="PF05328">
    <property type="entry name" value="CybS"/>
    <property type="match status" value="1"/>
</dbReference>
<keyword evidence="8 12" id="KW-0496">Mitochondrion</keyword>
<dbReference type="GO" id="GO:0005743">
    <property type="term" value="C:mitochondrial inner membrane"/>
    <property type="evidence" value="ECO:0007669"/>
    <property type="project" value="UniProtKB-SubCell"/>
</dbReference>
<evidence type="ECO:0000313" key="14">
    <source>
        <dbReference type="Proteomes" id="UP000030752"/>
    </source>
</evidence>
<evidence type="ECO:0000256" key="11">
    <source>
        <dbReference type="PIRSR" id="PIRSR607992-2"/>
    </source>
</evidence>
<dbReference type="SUPFAM" id="SSF81343">
    <property type="entry name" value="Fumarate reductase respiratory complex transmembrane subunits"/>
    <property type="match status" value="1"/>
</dbReference>
<dbReference type="Gene3D" id="1.20.1300.10">
    <property type="entry name" value="Fumarate reductase/succinate dehydrogenase, transmembrane subunit"/>
    <property type="match status" value="1"/>
</dbReference>
<dbReference type="FunCoup" id="W2RQS3">
    <property type="interactions" value="230"/>
</dbReference>
<reference evidence="13 14" key="1">
    <citation type="submission" date="2013-03" db="EMBL/GenBank/DDBJ databases">
        <title>The Genome Sequence of Phialophora europaea CBS 101466.</title>
        <authorList>
            <consortium name="The Broad Institute Genomics Platform"/>
            <person name="Cuomo C."/>
            <person name="de Hoog S."/>
            <person name="Gorbushina A."/>
            <person name="Walker B."/>
            <person name="Young S.K."/>
            <person name="Zeng Q."/>
            <person name="Gargeya S."/>
            <person name="Fitzgerald M."/>
            <person name="Haas B."/>
            <person name="Abouelleil A."/>
            <person name="Allen A.W."/>
            <person name="Alvarado L."/>
            <person name="Arachchi H.M."/>
            <person name="Berlin A.M."/>
            <person name="Chapman S.B."/>
            <person name="Gainer-Dewar J."/>
            <person name="Goldberg J."/>
            <person name="Griggs A."/>
            <person name="Gujja S."/>
            <person name="Hansen M."/>
            <person name="Howarth C."/>
            <person name="Imamovic A."/>
            <person name="Ireland A."/>
            <person name="Larimer J."/>
            <person name="McCowan C."/>
            <person name="Murphy C."/>
            <person name="Pearson M."/>
            <person name="Poon T.W."/>
            <person name="Priest M."/>
            <person name="Roberts A."/>
            <person name="Saif S."/>
            <person name="Shea T."/>
            <person name="Sisk P."/>
            <person name="Sykes S."/>
            <person name="Wortman J."/>
            <person name="Nusbaum C."/>
            <person name="Birren B."/>
        </authorList>
    </citation>
    <scope>NUCLEOTIDE SEQUENCE [LARGE SCALE GENOMIC DNA]</scope>
    <source>
        <strain evidence="13 14">CBS 101466</strain>
    </source>
</reference>
<evidence type="ECO:0000256" key="3">
    <source>
        <dbReference type="ARBA" id="ARBA00022448"/>
    </source>
</evidence>
<keyword evidence="9 12" id="KW-0472">Membrane</keyword>
<protein>
    <recommendedName>
        <fullName evidence="12">Succinate dehydrogenase [ubiquinone] cytochrome b small subunit</fullName>
    </recommendedName>
</protein>
<dbReference type="InterPro" id="IPR007992">
    <property type="entry name" value="CybS"/>
</dbReference>
<dbReference type="FunFam" id="1.20.1300.10:FF:000007">
    <property type="entry name" value="Succinate dehydrogenase [ubiquinone] cytochrome b small subunit"/>
    <property type="match status" value="1"/>
</dbReference>
<sequence length="218" mass="23597">MASLARTGLLRHSQLMLASKTVPATGRLSQATRTTSILSRQAVPSVLATVPRFAPFSTSAQKKIMPPGPQVIEGGVNDPAPVPKPSPIHGSYHWTFERLVSIGLIPLTLAPFTAGAISPAVDASLVFLLIIHSHMGFQSCITDYFSVRKHPGLRKFCDWTLNIATLLVMWGFYEFETNDVGLAEMIKRVWRAGANDATIGKAEASGLGHDGKLKHLKD</sequence>
<dbReference type="VEuPathDB" id="FungiDB:HMPREF1541_07693"/>
<dbReference type="EMBL" id="KB822723">
    <property type="protein sequence ID" value="ETN38069.1"/>
    <property type="molecule type" value="Genomic_DNA"/>
</dbReference>
<keyword evidence="11" id="KW-0408">Iron</keyword>
<keyword evidence="4" id="KW-0812">Transmembrane</keyword>
<keyword evidence="14" id="KW-1185">Reference proteome</keyword>
<evidence type="ECO:0000256" key="7">
    <source>
        <dbReference type="ARBA" id="ARBA00022989"/>
    </source>
</evidence>
<organism evidence="13 14">
    <name type="scientific">Cyphellophora europaea (strain CBS 101466)</name>
    <name type="common">Phialophora europaea</name>
    <dbReference type="NCBI Taxonomy" id="1220924"/>
    <lineage>
        <taxon>Eukaryota</taxon>
        <taxon>Fungi</taxon>
        <taxon>Dikarya</taxon>
        <taxon>Ascomycota</taxon>
        <taxon>Pezizomycotina</taxon>
        <taxon>Eurotiomycetes</taxon>
        <taxon>Chaetothyriomycetidae</taxon>
        <taxon>Chaetothyriales</taxon>
        <taxon>Cyphellophoraceae</taxon>
        <taxon>Cyphellophora</taxon>
    </lineage>
</organism>
<dbReference type="InterPro" id="IPR034804">
    <property type="entry name" value="SQR/QFR_C/D"/>
</dbReference>
<dbReference type="RefSeq" id="XP_008720238.1">
    <property type="nucleotide sequence ID" value="XM_008722016.1"/>
</dbReference>
<evidence type="ECO:0000256" key="8">
    <source>
        <dbReference type="ARBA" id="ARBA00023128"/>
    </source>
</evidence>
<comment type="similarity">
    <text evidence="2 12">Belongs to the CybS family.</text>
</comment>
<name>W2RQS3_CYPE1</name>
<dbReference type="GO" id="GO:0046872">
    <property type="term" value="F:metal ion binding"/>
    <property type="evidence" value="ECO:0007669"/>
    <property type="project" value="UniProtKB-KW"/>
</dbReference>
<evidence type="ECO:0000256" key="12">
    <source>
        <dbReference type="RuleBase" id="RU364031"/>
    </source>
</evidence>
<dbReference type="PANTHER" id="PTHR13337:SF2">
    <property type="entry name" value="SUCCINATE DEHYDROGENASE [UBIQUINONE] CYTOCHROME B SMALL SUBUNIT, MITOCHONDRIAL"/>
    <property type="match status" value="1"/>
</dbReference>
<dbReference type="STRING" id="1220924.W2RQS3"/>
<dbReference type="CDD" id="cd03496">
    <property type="entry name" value="SQR_TypeC_CybS"/>
    <property type="match status" value="1"/>
</dbReference>
<dbReference type="OrthoDB" id="18577at2759"/>
<evidence type="ECO:0000256" key="1">
    <source>
        <dbReference type="ARBA" id="ARBA00004448"/>
    </source>
</evidence>
<dbReference type="HOGENOM" id="CLU_096618_0_1_1"/>
<dbReference type="Proteomes" id="UP000030752">
    <property type="component" value="Unassembled WGS sequence"/>
</dbReference>
<keyword evidence="5 12" id="KW-0999">Mitochondrion inner membrane</keyword>
<gene>
    <name evidence="13" type="ORF">HMPREF1541_07693</name>
</gene>
<keyword evidence="6 12" id="KW-0809">Transit peptide</keyword>
<keyword evidence="3" id="KW-0813">Transport</keyword>
<dbReference type="PANTHER" id="PTHR13337">
    <property type="entry name" value="SUCCINATE DEHYDROGENASE"/>
    <property type="match status" value="1"/>
</dbReference>
<evidence type="ECO:0000256" key="2">
    <source>
        <dbReference type="ARBA" id="ARBA00007294"/>
    </source>
</evidence>
<evidence type="ECO:0000256" key="6">
    <source>
        <dbReference type="ARBA" id="ARBA00022946"/>
    </source>
</evidence>
<dbReference type="GeneID" id="19975032"/>
<accession>W2RQS3</accession>
<dbReference type="InParanoid" id="W2RQS3"/>
<keyword evidence="11" id="KW-0479">Metal-binding</keyword>
<feature type="binding site" description="axial binding residue" evidence="11">
    <location>
        <position position="132"/>
    </location>
    <ligand>
        <name>heme b</name>
        <dbReference type="ChEBI" id="CHEBI:60344"/>
        <note>ligand shared with SDHC</note>
    </ligand>
    <ligandPart>
        <name>Fe</name>
        <dbReference type="ChEBI" id="CHEBI:18248"/>
    </ligandPart>
</feature>
<dbReference type="eggNOG" id="KOG4097">
    <property type="taxonomic scope" value="Eukaryota"/>
</dbReference>
<evidence type="ECO:0000256" key="10">
    <source>
        <dbReference type="PIRSR" id="PIRSR607992-1"/>
    </source>
</evidence>
<dbReference type="AlphaFoldDB" id="W2RQS3"/>
<dbReference type="GO" id="GO:0006121">
    <property type="term" value="P:mitochondrial electron transport, succinate to ubiquinone"/>
    <property type="evidence" value="ECO:0007669"/>
    <property type="project" value="TreeGrafter"/>
</dbReference>
<dbReference type="GO" id="GO:0098796">
    <property type="term" value="C:membrane protein complex"/>
    <property type="evidence" value="ECO:0007669"/>
    <property type="project" value="UniProtKB-ARBA"/>
</dbReference>
<feature type="binding site" evidence="10">
    <location>
        <position position="144"/>
    </location>
    <ligand>
        <name>a ubiquinone</name>
        <dbReference type="ChEBI" id="CHEBI:16389"/>
        <note>ligand shared with IP/SDHB</note>
    </ligand>
</feature>
<evidence type="ECO:0000256" key="5">
    <source>
        <dbReference type="ARBA" id="ARBA00022792"/>
    </source>
</evidence>
<evidence type="ECO:0000256" key="4">
    <source>
        <dbReference type="ARBA" id="ARBA00022692"/>
    </source>
</evidence>
<dbReference type="GO" id="GO:0048039">
    <property type="term" value="F:ubiquinone binding"/>
    <property type="evidence" value="ECO:0007669"/>
    <property type="project" value="TreeGrafter"/>
</dbReference>
<dbReference type="GO" id="GO:0020037">
    <property type="term" value="F:heme binding"/>
    <property type="evidence" value="ECO:0007669"/>
    <property type="project" value="TreeGrafter"/>
</dbReference>
<dbReference type="GO" id="GO:0006099">
    <property type="term" value="P:tricarboxylic acid cycle"/>
    <property type="evidence" value="ECO:0007669"/>
    <property type="project" value="TreeGrafter"/>
</dbReference>
<comment type="subcellular location">
    <subcellularLocation>
        <location evidence="1 12">Mitochondrion inner membrane</location>
        <topology evidence="1 12">Multi-pass membrane protein</topology>
    </subcellularLocation>
</comment>
<keyword evidence="7" id="KW-1133">Transmembrane helix</keyword>
<proteinExistence type="inferred from homology"/>